<comment type="caution">
    <text evidence="1">The sequence shown here is derived from an EMBL/GenBank/DDBJ whole genome shotgun (WGS) entry which is preliminary data.</text>
</comment>
<dbReference type="EMBL" id="JACMSC010000022">
    <property type="protein sequence ID" value="KAG6468704.1"/>
    <property type="molecule type" value="Genomic_DNA"/>
</dbReference>
<dbReference type="AlphaFoldDB" id="A0A8J5ESP4"/>
<evidence type="ECO:0000313" key="2">
    <source>
        <dbReference type="Proteomes" id="UP000734854"/>
    </source>
</evidence>
<name>A0A8J5ESP4_ZINOF</name>
<accession>A0A8J5ESP4</accession>
<organism evidence="1 2">
    <name type="scientific">Zingiber officinale</name>
    <name type="common">Ginger</name>
    <name type="synonym">Amomum zingiber</name>
    <dbReference type="NCBI Taxonomy" id="94328"/>
    <lineage>
        <taxon>Eukaryota</taxon>
        <taxon>Viridiplantae</taxon>
        <taxon>Streptophyta</taxon>
        <taxon>Embryophyta</taxon>
        <taxon>Tracheophyta</taxon>
        <taxon>Spermatophyta</taxon>
        <taxon>Magnoliopsida</taxon>
        <taxon>Liliopsida</taxon>
        <taxon>Zingiberales</taxon>
        <taxon>Zingiberaceae</taxon>
        <taxon>Zingiber</taxon>
    </lineage>
</organism>
<protein>
    <submittedName>
        <fullName evidence="1">Uncharacterized protein</fullName>
    </submittedName>
</protein>
<gene>
    <name evidence="1" type="ORF">ZIOFF_073397</name>
</gene>
<dbReference type="Proteomes" id="UP000734854">
    <property type="component" value="Unassembled WGS sequence"/>
</dbReference>
<dbReference type="Gene3D" id="1.10.287.2250">
    <property type="match status" value="1"/>
</dbReference>
<evidence type="ECO:0000313" key="1">
    <source>
        <dbReference type="EMBL" id="KAG6468704.1"/>
    </source>
</evidence>
<proteinExistence type="predicted"/>
<sequence>MEEHNSMVDHGEHTYRLRMNWFSDVTNGEYLPDVFYRLQVGSLMKLYNSSISAMKVVVLEVIIEILATVNEDDITRWID</sequence>
<reference evidence="1 2" key="1">
    <citation type="submission" date="2020-08" db="EMBL/GenBank/DDBJ databases">
        <title>Plant Genome Project.</title>
        <authorList>
            <person name="Zhang R.-G."/>
        </authorList>
    </citation>
    <scope>NUCLEOTIDE SEQUENCE [LARGE SCALE GENOMIC DNA]</scope>
    <source>
        <tissue evidence="1">Rhizome</tissue>
    </source>
</reference>
<keyword evidence="2" id="KW-1185">Reference proteome</keyword>